<protein>
    <submittedName>
        <fullName evidence="1">Uncharacterized protein</fullName>
    </submittedName>
</protein>
<evidence type="ECO:0000313" key="2">
    <source>
        <dbReference type="Proteomes" id="UP000578077"/>
    </source>
</evidence>
<dbReference type="RefSeq" id="WP_184637649.1">
    <property type="nucleotide sequence ID" value="NZ_BAABKT010000029.1"/>
</dbReference>
<reference evidence="1 2" key="1">
    <citation type="submission" date="2020-08" db="EMBL/GenBank/DDBJ databases">
        <title>Sequencing the genomes of 1000 actinobacteria strains.</title>
        <authorList>
            <person name="Klenk H.-P."/>
        </authorList>
    </citation>
    <scope>NUCLEOTIDE SEQUENCE [LARGE SCALE GENOMIC DNA]</scope>
    <source>
        <strain evidence="1 2">DSM 44593</strain>
    </source>
</reference>
<keyword evidence="2" id="KW-1185">Reference proteome</keyword>
<sequence>MSMRVPVHGRFTADWQRFAYAPFETPGVHVAERSADGSAYTEDAELVPPEGERWSAPEFQGGRLWFSAQQGGVGGVGNVYFLEIDDDGGGYSDDRTFEVPSVPEQAVPSPDRSRLLVHDDTAWYGIDPDAEPGAADRLFDVVTDGSREGYPLVAGRA</sequence>
<dbReference type="SUPFAM" id="SSF50956">
    <property type="entry name" value="Thermostable phytase (3-phytase)"/>
    <property type="match status" value="1"/>
</dbReference>
<accession>A0A841EBE5</accession>
<evidence type="ECO:0000313" key="1">
    <source>
        <dbReference type="EMBL" id="MBB6000306.1"/>
    </source>
</evidence>
<gene>
    <name evidence="1" type="ORF">HNR25_004057</name>
</gene>
<organism evidence="1 2">
    <name type="scientific">Streptomonospora salina</name>
    <dbReference type="NCBI Taxonomy" id="104205"/>
    <lineage>
        <taxon>Bacteria</taxon>
        <taxon>Bacillati</taxon>
        <taxon>Actinomycetota</taxon>
        <taxon>Actinomycetes</taxon>
        <taxon>Streptosporangiales</taxon>
        <taxon>Nocardiopsidaceae</taxon>
        <taxon>Streptomonospora</taxon>
    </lineage>
</organism>
<dbReference type="Proteomes" id="UP000578077">
    <property type="component" value="Unassembled WGS sequence"/>
</dbReference>
<name>A0A841EBE5_9ACTN</name>
<dbReference type="AlphaFoldDB" id="A0A841EBE5"/>
<dbReference type="EMBL" id="JACHLY010000001">
    <property type="protein sequence ID" value="MBB6000306.1"/>
    <property type="molecule type" value="Genomic_DNA"/>
</dbReference>
<comment type="caution">
    <text evidence="1">The sequence shown here is derived from an EMBL/GenBank/DDBJ whole genome shotgun (WGS) entry which is preliminary data.</text>
</comment>
<proteinExistence type="predicted"/>